<dbReference type="Pfam" id="PF04542">
    <property type="entry name" value="Sigma70_r2"/>
    <property type="match status" value="1"/>
</dbReference>
<dbReference type="SUPFAM" id="SSF88946">
    <property type="entry name" value="Sigma2 domain of RNA polymerase sigma factors"/>
    <property type="match status" value="1"/>
</dbReference>
<accession>A0A3M2M5Z5</accession>
<dbReference type="GO" id="GO:0006352">
    <property type="term" value="P:DNA-templated transcription initiation"/>
    <property type="evidence" value="ECO:0007669"/>
    <property type="project" value="InterPro"/>
</dbReference>
<dbReference type="GO" id="GO:0016987">
    <property type="term" value="F:sigma factor activity"/>
    <property type="evidence" value="ECO:0007669"/>
    <property type="project" value="TreeGrafter"/>
</dbReference>
<protein>
    <recommendedName>
        <fullName evidence="1">RNA polymerase sigma-70 region 2 domain-containing protein</fullName>
    </recommendedName>
</protein>
<dbReference type="EMBL" id="RFFJ01000011">
    <property type="protein sequence ID" value="RMI45016.1"/>
    <property type="molecule type" value="Genomic_DNA"/>
</dbReference>
<evidence type="ECO:0000313" key="3">
    <source>
        <dbReference type="Proteomes" id="UP000278673"/>
    </source>
</evidence>
<dbReference type="InterPro" id="IPR052704">
    <property type="entry name" value="ECF_Sigma-70_Domain"/>
</dbReference>
<feature type="domain" description="RNA polymerase sigma-70 region 2" evidence="1">
    <location>
        <begin position="1"/>
        <end position="52"/>
    </location>
</feature>
<dbReference type="InterPro" id="IPR007627">
    <property type="entry name" value="RNA_pol_sigma70_r2"/>
</dbReference>
<organism evidence="2 3">
    <name type="scientific">Streptomyces triticirhizae</name>
    <dbReference type="NCBI Taxonomy" id="2483353"/>
    <lineage>
        <taxon>Bacteria</taxon>
        <taxon>Bacillati</taxon>
        <taxon>Actinomycetota</taxon>
        <taxon>Actinomycetes</taxon>
        <taxon>Kitasatosporales</taxon>
        <taxon>Streptomycetaceae</taxon>
        <taxon>Streptomyces</taxon>
    </lineage>
</organism>
<evidence type="ECO:0000313" key="2">
    <source>
        <dbReference type="EMBL" id="RMI45016.1"/>
    </source>
</evidence>
<dbReference type="Proteomes" id="UP000278673">
    <property type="component" value="Unassembled WGS sequence"/>
</dbReference>
<keyword evidence="3" id="KW-1185">Reference proteome</keyword>
<evidence type="ECO:0000259" key="1">
    <source>
        <dbReference type="Pfam" id="PF04542"/>
    </source>
</evidence>
<reference evidence="2 3" key="1">
    <citation type="submission" date="2018-10" db="EMBL/GenBank/DDBJ databases">
        <title>Isolation, diversity and antifungal activity of actinobacteria from wheat.</title>
        <authorList>
            <person name="Han C."/>
        </authorList>
    </citation>
    <scope>NUCLEOTIDE SEQUENCE [LARGE SCALE GENOMIC DNA]</scope>
    <source>
        <strain evidence="2 3">NEAU-YY642</strain>
    </source>
</reference>
<sequence length="102" mass="11090">MTGSVRDAEDIVQDALVGLVWARRRGTAVEEPKAYLARAVTRLSINHPRSARVRRETYVGAWLPEPVVAPLAGAAAQRGPAEHADLARGRRPALFREVVPGD</sequence>
<comment type="caution">
    <text evidence="2">The sequence shown here is derived from an EMBL/GenBank/DDBJ whole genome shotgun (WGS) entry which is preliminary data.</text>
</comment>
<proteinExistence type="predicted"/>
<dbReference type="PANTHER" id="PTHR30173">
    <property type="entry name" value="SIGMA 19 FACTOR"/>
    <property type="match status" value="1"/>
</dbReference>
<dbReference type="AlphaFoldDB" id="A0A3M2M5Z5"/>
<dbReference type="PANTHER" id="PTHR30173:SF36">
    <property type="entry name" value="ECF RNA POLYMERASE SIGMA FACTOR SIGJ"/>
    <property type="match status" value="1"/>
</dbReference>
<name>A0A3M2M5Z5_9ACTN</name>
<dbReference type="Gene3D" id="1.10.1740.10">
    <property type="match status" value="1"/>
</dbReference>
<dbReference type="InterPro" id="IPR013325">
    <property type="entry name" value="RNA_pol_sigma_r2"/>
</dbReference>
<gene>
    <name evidence="2" type="ORF">EBN88_04075</name>
</gene>